<name>A0A6S7H448_PARCT</name>
<feature type="region of interest" description="Disordered" evidence="1">
    <location>
        <begin position="139"/>
        <end position="171"/>
    </location>
</feature>
<proteinExistence type="predicted"/>
<accession>A0A6S7H448</accession>
<dbReference type="AlphaFoldDB" id="A0A6S7H448"/>
<comment type="caution">
    <text evidence="2">The sequence shown here is derived from an EMBL/GenBank/DDBJ whole genome shotgun (WGS) entry which is preliminary data.</text>
</comment>
<organism evidence="2 3">
    <name type="scientific">Paramuricea clavata</name>
    <name type="common">Red gorgonian</name>
    <name type="synonym">Violescent sea-whip</name>
    <dbReference type="NCBI Taxonomy" id="317549"/>
    <lineage>
        <taxon>Eukaryota</taxon>
        <taxon>Metazoa</taxon>
        <taxon>Cnidaria</taxon>
        <taxon>Anthozoa</taxon>
        <taxon>Octocorallia</taxon>
        <taxon>Malacalcyonacea</taxon>
        <taxon>Plexauridae</taxon>
        <taxon>Paramuricea</taxon>
    </lineage>
</organism>
<evidence type="ECO:0000313" key="2">
    <source>
        <dbReference type="EMBL" id="CAB3999414.1"/>
    </source>
</evidence>
<gene>
    <name evidence="2" type="ORF">PACLA_8A030060</name>
</gene>
<feature type="region of interest" description="Disordered" evidence="1">
    <location>
        <begin position="270"/>
        <end position="333"/>
    </location>
</feature>
<evidence type="ECO:0000256" key="1">
    <source>
        <dbReference type="SAM" id="MobiDB-lite"/>
    </source>
</evidence>
<dbReference type="Proteomes" id="UP001152795">
    <property type="component" value="Unassembled WGS sequence"/>
</dbReference>
<protein>
    <submittedName>
        <fullName evidence="2">Uncharacterized protein</fullName>
    </submittedName>
</protein>
<dbReference type="EMBL" id="CACRXK020003581">
    <property type="protein sequence ID" value="CAB3999414.1"/>
    <property type="molecule type" value="Genomic_DNA"/>
</dbReference>
<feature type="region of interest" description="Disordered" evidence="1">
    <location>
        <begin position="102"/>
        <end position="126"/>
    </location>
</feature>
<feature type="compositionally biased region" description="Acidic residues" evidence="1">
    <location>
        <begin position="152"/>
        <end position="163"/>
    </location>
</feature>
<dbReference type="OrthoDB" id="6382611at2759"/>
<evidence type="ECO:0000313" key="3">
    <source>
        <dbReference type="Proteomes" id="UP001152795"/>
    </source>
</evidence>
<reference evidence="2" key="1">
    <citation type="submission" date="2020-04" db="EMBL/GenBank/DDBJ databases">
        <authorList>
            <person name="Alioto T."/>
            <person name="Alioto T."/>
            <person name="Gomez Garrido J."/>
        </authorList>
    </citation>
    <scope>NUCLEOTIDE SEQUENCE</scope>
    <source>
        <strain evidence="2">A484AB</strain>
    </source>
</reference>
<sequence length="494" mass="56893">MADVDAPSIRPEELEDLVKGLEHYLSKIKKGEGPQERAAAFGHGGTKGCKDLDYKFKCPMSHFTDTQHELVAKTLVNMFGVENDTEANYIMKDISLRKYLSSQTPEKKTKERASPPPSLLPMFDDSNDSYVIPLTETSKRMKRKRPTTFTVEETDESTSDGEDKEPKKRERRVRECPFCKKGYKYLTSHLRTLHGKTKKESIQISSRHRAVKEGVDQKRKPLLCPVPGCDKMVARIDLHLRRIHHINKEDPEYRRYNDEIALARAKAKFEDNAAAAKKPRKTKKKSTETQPDPSIHGEDLPPPSSSGSESESQDTPLAILLSKPRRPKAEPDPSMMREIEELPVFQLFQHHLNFESGSRKAAVAKDHTRRVCRLLYEIEDPPKNVHQLWDNCKINILSKNFFRGNDLLSKKDKRQPLTLKAYTISLQLFLRFVIVRQEDIRLIATLTNDDIRLVNIAIMRLETWPKAFTDTANFRKAEIRKRDVEERLNLRSGL</sequence>
<keyword evidence="3" id="KW-1185">Reference proteome</keyword>